<evidence type="ECO:0000256" key="6">
    <source>
        <dbReference type="ARBA" id="ARBA00034488"/>
    </source>
</evidence>
<dbReference type="PROSITE" id="PS00411">
    <property type="entry name" value="KINESIN_MOTOR_1"/>
    <property type="match status" value="1"/>
</dbReference>
<name>A0A9Q0FG98_9ROSI</name>
<evidence type="ECO:0000256" key="5">
    <source>
        <dbReference type="ARBA" id="ARBA00023175"/>
    </source>
</evidence>
<evidence type="ECO:0000313" key="12">
    <source>
        <dbReference type="Proteomes" id="UP001141552"/>
    </source>
</evidence>
<dbReference type="GO" id="GO:0005524">
    <property type="term" value="F:ATP binding"/>
    <property type="evidence" value="ECO:0007669"/>
    <property type="project" value="UniProtKB-UniRule"/>
</dbReference>
<feature type="coiled-coil region" evidence="8">
    <location>
        <begin position="889"/>
        <end position="923"/>
    </location>
</feature>
<dbReference type="GO" id="GO:0003777">
    <property type="term" value="F:microtubule motor activity"/>
    <property type="evidence" value="ECO:0007669"/>
    <property type="project" value="InterPro"/>
</dbReference>
<feature type="coiled-coil region" evidence="8">
    <location>
        <begin position="1717"/>
        <end position="1779"/>
    </location>
</feature>
<dbReference type="InterPro" id="IPR044986">
    <property type="entry name" value="KIF15/KIN-12"/>
</dbReference>
<dbReference type="OrthoDB" id="3176171at2759"/>
<protein>
    <recommendedName>
        <fullName evidence="10">Kinesin motor domain-containing protein</fullName>
    </recommendedName>
</protein>
<sequence length="1933" mass="217785">MSSSRNATEEEEAAKENEFEASSSTSTSLLNSSSSSLLLPPRTPLHAIPDPAQSKPPETTSRVAARVSDTKKPDAGSTGVLLSSTTPRTLTRHAKSAAEPNSATSTPARTTTTTAVTSSRLSLGASSSSSTSSARINALSVMRGREGSSFGGGGGSSSRVSRGISVASYDFSEKEVPHFELQEDPSFWADHNVQVLIRIRPLNSMERAWHGQGRCLRQDSAHSLTWLGHPETRFTFDHVASQTISQEKLFQVAGLPMVENCMSGYNSCMFAYGQTGSGKTYTMMGEINHTQGMLSEDCGITPRIFEHLFSRIKMEEESRREEKLKFSCKCSFLELYNEQITDLLEPSSNNLQLREDLNRGVYVEHLREYDVRTANEVIKLLLQGAANRRMAATCMNSESSRSHSVFTCVIESRWEKDSMSHYRFARLNLVDLAGSERQKTSGAEGDRLKEAANINKSLSTLGLVIMSLVDFAHGKQRHVPYRDSRLTFLLQDSLGGNSKTTIIANVSPSICSAHETLSTLKFAQRAKLIQNNAKVNEDATGDVGALQRQIQHLKEQLSFLMKHHSLTLSIFTPKSNGSRLADCSADDHPDVGSATDTNKILNVDTDKVNCMEATLVGALRREKMAEVALQKLEAEIQHLNQFDNSETKELQDLREMNSKLLREIDELRRQSRLCFNCCQAPVDCVETLSTSGQSEDDLALSKNKAKEEKLSIRLKSHCLLLQNLENQKNGLEIDFEDLGSKALQAKLDRLSEDLEEARMLNSQYQKDQESQLSQQHQVEVVREQVEIETARTILHLQEEVAALQLEFDDRLCNMTEENSRLQNMLSAKEKEVRMLCEKWESATLELTSFLVDGSRSLKDASGQIESIVSLFPKVNVSIGENVERAARACLDKEESILQLQESLEDAQKMVVGMELKLKSLREATLALNEFQQLNDDEITEDTIQLSILLNEKANMISMLERKLKFKEEHIDEAEKRADAAFLVVKWLSDCHEAGQSNGIEGGIHISNMPSSTSMHNCQKHEMETDLDALAMEESNTQIQLENLYLESEKSIQAICMDMEVHMSALHMDILKASSACMKSVQEMVEEIREIRGKCVNINKKHKGSSVHLEVQEPITLLKFDNQLLALHAIRDQLATVSDRLDLINDFINSRKCRHGCLLNDENSVEADAWSSDYSTSSCSTLGFDCSVGSVDSVVESQSEVSTKLIKNPNKDEAMSVRKELDMVFYSFSNIYFSLITILGENGVAGCSHFKDIKEVVPSSGLLMEIAQSCSTTRKVLSAENVNPASTFLSKCEEAQTTMKEADYMLNALLKAYENAKQLNGMWKQSNEQLMEERLCLIEENEQLKSSLCLKERENKLLLEETNHCLLELVDSVSALEGCFLQIQREVEYKYNRLHSEFLSMGREMLSFIFSSRSSLESTFFQILETGFTLHVLYQCLTGMVVHKLQSLPFRDLNCTTIMNTSPKHCSDGQDDILCSSRQGEDRVEQSDLVVNLVDGGLALSQNNLKYENMSLKRELERKEVLLKGLLFDFSLLQETASSQQDIKDETKNLISVLNEVRHELDMKRSQLDDLLVKYRYLGNHQMDTENALLMSISDLEQAKEKIDSLSDQNAELRMLLKDLYLKKSEAEELLEEQKEVVKSLEKEIIHLNSSSERKLRPLVEGLEEDIQEITNERDQLREEICSLTDKLEMAYALADENEAIAIEARQACESESSKIYAEQKEDEVKILEHSIEELECTINVLEKKAFEMGEEVERHRLIRDSLELELRSLRQRLSTVENFTDIVDPDGKSIRQNEDTSSRQLYSRLPDIHDAHNQILLLERDVAEKDKEIKQYREYISELVLHSEAQASKFLEKYKTLEAMVHEVKTNSACVVPATDRSEKSSTRTRGSSSPFRCIAGLVQQMNLEKDQELSGARHRIEELEALLSSRQKEASS</sequence>
<feature type="coiled-coil region" evidence="8">
    <location>
        <begin position="714"/>
        <end position="767"/>
    </location>
</feature>
<keyword evidence="12" id="KW-1185">Reference proteome</keyword>
<evidence type="ECO:0000256" key="4">
    <source>
        <dbReference type="ARBA" id="ARBA00023054"/>
    </source>
</evidence>
<evidence type="ECO:0000259" key="10">
    <source>
        <dbReference type="PROSITE" id="PS50067"/>
    </source>
</evidence>
<feature type="region of interest" description="Disordered" evidence="9">
    <location>
        <begin position="1"/>
        <end position="134"/>
    </location>
</feature>
<reference evidence="11" key="1">
    <citation type="submission" date="2022-02" db="EMBL/GenBank/DDBJ databases">
        <authorList>
            <person name="Henning P.M."/>
            <person name="McCubbin A.G."/>
            <person name="Shore J.S."/>
        </authorList>
    </citation>
    <scope>NUCLEOTIDE SEQUENCE</scope>
    <source>
        <strain evidence="11">F60SS</strain>
        <tissue evidence="11">Leaves</tissue>
    </source>
</reference>
<keyword evidence="3 7" id="KW-0067">ATP-binding</keyword>
<dbReference type="PANTHER" id="PTHR37739:SF18">
    <property type="entry name" value="KINESIN-LIKE PROTEIN KIN-12C"/>
    <property type="match status" value="1"/>
</dbReference>
<dbReference type="SMART" id="SM00129">
    <property type="entry name" value="KISc"/>
    <property type="match status" value="1"/>
</dbReference>
<dbReference type="Gene3D" id="3.40.850.10">
    <property type="entry name" value="Kinesin motor domain"/>
    <property type="match status" value="1"/>
</dbReference>
<dbReference type="EMBL" id="JAKUCV010005509">
    <property type="protein sequence ID" value="KAJ4830905.1"/>
    <property type="molecule type" value="Genomic_DNA"/>
</dbReference>
<comment type="caution">
    <text evidence="11">The sequence shown here is derived from an EMBL/GenBank/DDBJ whole genome shotgun (WGS) entry which is preliminary data.</text>
</comment>
<dbReference type="InterPro" id="IPR019821">
    <property type="entry name" value="Kinesin_motor_CS"/>
</dbReference>
<evidence type="ECO:0000256" key="3">
    <source>
        <dbReference type="ARBA" id="ARBA00022840"/>
    </source>
</evidence>
<dbReference type="InterPro" id="IPR036961">
    <property type="entry name" value="Kinesin_motor_dom_sf"/>
</dbReference>
<dbReference type="Pfam" id="PF00225">
    <property type="entry name" value="Kinesin"/>
    <property type="match status" value="1"/>
</dbReference>
<feature type="compositionally biased region" description="Low complexity" evidence="9">
    <location>
        <begin position="20"/>
        <end position="40"/>
    </location>
</feature>
<dbReference type="InterPro" id="IPR027417">
    <property type="entry name" value="P-loop_NTPase"/>
</dbReference>
<keyword evidence="2 7" id="KW-0547">Nucleotide-binding</keyword>
<dbReference type="PRINTS" id="PR00380">
    <property type="entry name" value="KINESINHEAVY"/>
</dbReference>
<proteinExistence type="inferred from homology"/>
<evidence type="ECO:0000256" key="2">
    <source>
        <dbReference type="ARBA" id="ARBA00022741"/>
    </source>
</evidence>
<dbReference type="PANTHER" id="PTHR37739">
    <property type="entry name" value="KINESIN-LIKE PROTEIN KIN-12D"/>
    <property type="match status" value="1"/>
</dbReference>
<feature type="binding site" evidence="7">
    <location>
        <begin position="273"/>
        <end position="280"/>
    </location>
    <ligand>
        <name>ATP</name>
        <dbReference type="ChEBI" id="CHEBI:30616"/>
    </ligand>
</feature>
<dbReference type="FunFam" id="3.40.850.10:FF:000033">
    <property type="entry name" value="Kinesin-like protein KIN-12E"/>
    <property type="match status" value="1"/>
</dbReference>
<organism evidence="11 12">
    <name type="scientific">Turnera subulata</name>
    <dbReference type="NCBI Taxonomy" id="218843"/>
    <lineage>
        <taxon>Eukaryota</taxon>
        <taxon>Viridiplantae</taxon>
        <taxon>Streptophyta</taxon>
        <taxon>Embryophyta</taxon>
        <taxon>Tracheophyta</taxon>
        <taxon>Spermatophyta</taxon>
        <taxon>Magnoliopsida</taxon>
        <taxon>eudicotyledons</taxon>
        <taxon>Gunneridae</taxon>
        <taxon>Pentapetalae</taxon>
        <taxon>rosids</taxon>
        <taxon>fabids</taxon>
        <taxon>Malpighiales</taxon>
        <taxon>Passifloraceae</taxon>
        <taxon>Turnera</taxon>
    </lineage>
</organism>
<feature type="coiled-coil region" evidence="8">
    <location>
        <begin position="536"/>
        <end position="563"/>
    </location>
</feature>
<evidence type="ECO:0000256" key="1">
    <source>
        <dbReference type="ARBA" id="ARBA00022701"/>
    </source>
</evidence>
<feature type="compositionally biased region" description="Low complexity" evidence="9">
    <location>
        <begin position="102"/>
        <end position="134"/>
    </location>
</feature>
<reference evidence="11" key="2">
    <citation type="journal article" date="2023" name="Plants (Basel)">
        <title>Annotation of the Turnera subulata (Passifloraceae) Draft Genome Reveals the S-Locus Evolved after the Divergence of Turneroideae from Passifloroideae in a Stepwise Manner.</title>
        <authorList>
            <person name="Henning P.M."/>
            <person name="Roalson E.H."/>
            <person name="Mir W."/>
            <person name="McCubbin A.G."/>
            <person name="Shore J.S."/>
        </authorList>
    </citation>
    <scope>NUCLEOTIDE SEQUENCE</scope>
    <source>
        <strain evidence="11">F60SS</strain>
    </source>
</reference>
<comment type="similarity">
    <text evidence="6">Belongs to the TRAFAC class myosin-kinesin ATPase superfamily. Kinesin family. KIN-12 subfamily.</text>
</comment>
<dbReference type="InterPro" id="IPR001752">
    <property type="entry name" value="Kinesin_motor_dom"/>
</dbReference>
<dbReference type="SUPFAM" id="SSF52540">
    <property type="entry name" value="P-loop containing nucleoside triphosphate hydrolases"/>
    <property type="match status" value="1"/>
</dbReference>
<dbReference type="GO" id="GO:0005874">
    <property type="term" value="C:microtubule"/>
    <property type="evidence" value="ECO:0007669"/>
    <property type="project" value="UniProtKB-KW"/>
</dbReference>
<dbReference type="Proteomes" id="UP001141552">
    <property type="component" value="Unassembled WGS sequence"/>
</dbReference>
<dbReference type="GO" id="GO:0008017">
    <property type="term" value="F:microtubule binding"/>
    <property type="evidence" value="ECO:0007669"/>
    <property type="project" value="InterPro"/>
</dbReference>
<evidence type="ECO:0000313" key="11">
    <source>
        <dbReference type="EMBL" id="KAJ4830905.1"/>
    </source>
</evidence>
<dbReference type="CDD" id="cd01373">
    <property type="entry name" value="KISc_KLP2_like"/>
    <property type="match status" value="1"/>
</dbReference>
<evidence type="ECO:0000256" key="8">
    <source>
        <dbReference type="SAM" id="Coils"/>
    </source>
</evidence>
<accession>A0A9Q0FG98</accession>
<feature type="coiled-coil region" evidence="8">
    <location>
        <begin position="1553"/>
        <end position="1679"/>
    </location>
</feature>
<keyword evidence="4 8" id="KW-0175">Coiled coil</keyword>
<feature type="domain" description="Kinesin motor" evidence="10">
    <location>
        <begin position="192"/>
        <end position="529"/>
    </location>
</feature>
<dbReference type="PROSITE" id="PS50067">
    <property type="entry name" value="KINESIN_MOTOR_2"/>
    <property type="match status" value="1"/>
</dbReference>
<feature type="coiled-coil region" evidence="8">
    <location>
        <begin position="949"/>
        <end position="976"/>
    </location>
</feature>
<gene>
    <name evidence="11" type="ORF">Tsubulata_044843</name>
</gene>
<feature type="coiled-coil region" evidence="8">
    <location>
        <begin position="1903"/>
        <end position="1930"/>
    </location>
</feature>
<evidence type="ECO:0000256" key="7">
    <source>
        <dbReference type="PROSITE-ProRule" id="PRU00283"/>
    </source>
</evidence>
<keyword evidence="5 7" id="KW-0505">Motor protein</keyword>
<dbReference type="GO" id="GO:0007018">
    <property type="term" value="P:microtubule-based movement"/>
    <property type="evidence" value="ECO:0007669"/>
    <property type="project" value="InterPro"/>
</dbReference>
<keyword evidence="1" id="KW-0493">Microtubule</keyword>
<evidence type="ECO:0000256" key="9">
    <source>
        <dbReference type="SAM" id="MobiDB-lite"/>
    </source>
</evidence>